<feature type="domain" description="CCHC-type" evidence="2">
    <location>
        <begin position="147"/>
        <end position="164"/>
    </location>
</feature>
<dbReference type="SMART" id="SM00343">
    <property type="entry name" value="ZnF_C2HC"/>
    <property type="match status" value="2"/>
</dbReference>
<organism evidence="3 4">
    <name type="scientific">Porites lobata</name>
    <dbReference type="NCBI Taxonomy" id="104759"/>
    <lineage>
        <taxon>Eukaryota</taxon>
        <taxon>Metazoa</taxon>
        <taxon>Cnidaria</taxon>
        <taxon>Anthozoa</taxon>
        <taxon>Hexacorallia</taxon>
        <taxon>Scleractinia</taxon>
        <taxon>Fungiina</taxon>
        <taxon>Poritidae</taxon>
        <taxon>Porites</taxon>
    </lineage>
</organism>
<evidence type="ECO:0000313" key="4">
    <source>
        <dbReference type="Proteomes" id="UP001159405"/>
    </source>
</evidence>
<sequence length="258" mass="29419">MGKDCLQIFLNLKLTEEESTSVNAGLAALEAYFKPKTSVVYERHLFNSSTQGPDEGTDELVNRLRKQASSCKFGTLMDGLQDRNTKLRLLKEEDLDLNKTVNICRASKIASRQLRSMKLDQTGKQVNAMGTQANPPGKRKPKQTVTKCTRCGSPEKHKLEDCRTYGQTCLVCKNTNHFATVCRFNDKSKSRNRKHRDVQQVETSDEESEENDDLLIKIEEVSNIKTNGKQINATLVFFRHERRLSHRVAVSIRYRSHV</sequence>
<evidence type="ECO:0000256" key="1">
    <source>
        <dbReference type="SAM" id="MobiDB-lite"/>
    </source>
</evidence>
<proteinExistence type="predicted"/>
<name>A0ABN8Q2Z0_9CNID</name>
<protein>
    <recommendedName>
        <fullName evidence="2">CCHC-type domain-containing protein</fullName>
    </recommendedName>
</protein>
<dbReference type="Proteomes" id="UP001159405">
    <property type="component" value="Unassembled WGS sequence"/>
</dbReference>
<comment type="caution">
    <text evidence="3">The sequence shown here is derived from an EMBL/GenBank/DDBJ whole genome shotgun (WGS) entry which is preliminary data.</text>
</comment>
<accession>A0ABN8Q2Z0</accession>
<dbReference type="InterPro" id="IPR001878">
    <property type="entry name" value="Znf_CCHC"/>
</dbReference>
<feature type="domain" description="CCHC-type" evidence="2">
    <location>
        <begin position="168"/>
        <end position="184"/>
    </location>
</feature>
<dbReference type="PANTHER" id="PTHR33198">
    <property type="entry name" value="ANK_REP_REGION DOMAIN-CONTAINING PROTEIN-RELATED"/>
    <property type="match status" value="1"/>
</dbReference>
<evidence type="ECO:0000313" key="3">
    <source>
        <dbReference type="EMBL" id="CAH3153458.1"/>
    </source>
</evidence>
<dbReference type="EMBL" id="CALNXK010000096">
    <property type="protein sequence ID" value="CAH3153458.1"/>
    <property type="molecule type" value="Genomic_DNA"/>
</dbReference>
<keyword evidence="4" id="KW-1185">Reference proteome</keyword>
<evidence type="ECO:0000259" key="2">
    <source>
        <dbReference type="SMART" id="SM00343"/>
    </source>
</evidence>
<reference evidence="3 4" key="1">
    <citation type="submission" date="2022-05" db="EMBL/GenBank/DDBJ databases">
        <authorList>
            <consortium name="Genoscope - CEA"/>
            <person name="William W."/>
        </authorList>
    </citation>
    <scope>NUCLEOTIDE SEQUENCE [LARGE SCALE GENOMIC DNA]</scope>
</reference>
<gene>
    <name evidence="3" type="ORF">PLOB_00049608</name>
</gene>
<feature type="region of interest" description="Disordered" evidence="1">
    <location>
        <begin position="189"/>
        <end position="209"/>
    </location>
</feature>